<name>A0A1Y2CDY6_9FUNG</name>
<dbReference type="PANTHER" id="PTHR48054">
    <property type="entry name" value="RECEPTOR KINASE-LIKE PROTEIN XA21"/>
    <property type="match status" value="1"/>
</dbReference>
<dbReference type="Pfam" id="PF23598">
    <property type="entry name" value="LRR_14"/>
    <property type="match status" value="1"/>
</dbReference>
<keyword evidence="4" id="KW-1185">Reference proteome</keyword>
<dbReference type="FunFam" id="3.80.10.10:FF:000719">
    <property type="entry name" value="MDIS1-interacting receptor like kinase 2 isoform A"/>
    <property type="match status" value="1"/>
</dbReference>
<evidence type="ECO:0000259" key="2">
    <source>
        <dbReference type="Pfam" id="PF23598"/>
    </source>
</evidence>
<dbReference type="OrthoDB" id="676979at2759"/>
<evidence type="ECO:0000313" key="4">
    <source>
        <dbReference type="Proteomes" id="UP000193642"/>
    </source>
</evidence>
<organism evidence="3 4">
    <name type="scientific">Rhizoclosmatium globosum</name>
    <dbReference type="NCBI Taxonomy" id="329046"/>
    <lineage>
        <taxon>Eukaryota</taxon>
        <taxon>Fungi</taxon>
        <taxon>Fungi incertae sedis</taxon>
        <taxon>Chytridiomycota</taxon>
        <taxon>Chytridiomycota incertae sedis</taxon>
        <taxon>Chytridiomycetes</taxon>
        <taxon>Chytridiales</taxon>
        <taxon>Chytriomycetaceae</taxon>
        <taxon>Rhizoclosmatium</taxon>
    </lineage>
</organism>
<protein>
    <submittedName>
        <fullName evidence="3">L domain-like protein</fullName>
    </submittedName>
</protein>
<reference evidence="3 4" key="1">
    <citation type="submission" date="2016-07" db="EMBL/GenBank/DDBJ databases">
        <title>Pervasive Adenine N6-methylation of Active Genes in Fungi.</title>
        <authorList>
            <consortium name="DOE Joint Genome Institute"/>
            <person name="Mondo S.J."/>
            <person name="Dannebaum R.O."/>
            <person name="Kuo R.C."/>
            <person name="Labutti K."/>
            <person name="Haridas S."/>
            <person name="Kuo A."/>
            <person name="Salamov A."/>
            <person name="Ahrendt S.R."/>
            <person name="Lipzen A."/>
            <person name="Sullivan W."/>
            <person name="Andreopoulos W.B."/>
            <person name="Clum A."/>
            <person name="Lindquist E."/>
            <person name="Daum C."/>
            <person name="Ramamoorthy G.K."/>
            <person name="Gryganskyi A."/>
            <person name="Culley D."/>
            <person name="Magnuson J.K."/>
            <person name="James T.Y."/>
            <person name="O'Malley M.A."/>
            <person name="Stajich J.E."/>
            <person name="Spatafora J.W."/>
            <person name="Visel A."/>
            <person name="Grigoriev I.V."/>
        </authorList>
    </citation>
    <scope>NUCLEOTIDE SEQUENCE [LARGE SCALE GENOMIC DNA]</scope>
    <source>
        <strain evidence="3 4">JEL800</strain>
    </source>
</reference>
<sequence>MKRRNNAVKASSHPHQPQPITLESIYTLLLNLQSRVDSELTLIKASQTSINTQLECIQSSLTSVQKTLTLTQNNVAKLNNPSRKHYTRFTQLPFEIVTLILSWVNPWHVFKYRRVSKLFDACLMTKQFAAMVVSQCFADDEFHDHRKGLDISYAGWGSQEMSTVLRDFPKQVQEVAIDCVHSGLKILEIDCRFDENGAVEPFSETFQIPYVFGNLIGLKVLRITCPEFVGPVPLSLWDLNQLEELQLTNFQLNQELPSNISGLTSLAELDLQQTGLFGKIPTAIGLLVNLTLLNLSNNRLTGGIPSEIGNLSCLENMNLLDNLLEGPLPPTLGNLSKLEVLLLLDNQMNGEIPKELGNLTSLRQISLFNNQLSGPVPQELRLLKNLRECDLRLNPGLTCDFASDLIEL</sequence>
<dbReference type="InterPro" id="IPR036047">
    <property type="entry name" value="F-box-like_dom_sf"/>
</dbReference>
<dbReference type="EMBL" id="MCGO01000020">
    <property type="protein sequence ID" value="ORY45253.1"/>
    <property type="molecule type" value="Genomic_DNA"/>
</dbReference>
<dbReference type="AlphaFoldDB" id="A0A1Y2CDY6"/>
<comment type="caution">
    <text evidence="3">The sequence shown here is derived from an EMBL/GenBank/DDBJ whole genome shotgun (WGS) entry which is preliminary data.</text>
</comment>
<dbReference type="InterPro" id="IPR052592">
    <property type="entry name" value="LRR-RLK"/>
</dbReference>
<evidence type="ECO:0000256" key="1">
    <source>
        <dbReference type="ARBA" id="ARBA00022737"/>
    </source>
</evidence>
<feature type="domain" description="Disease resistance R13L4/SHOC-2-like LRR" evidence="2">
    <location>
        <begin position="284"/>
        <end position="393"/>
    </location>
</feature>
<dbReference type="PANTHER" id="PTHR48054:SF82">
    <property type="entry name" value="LRR RECEPTOR-LIKE SERINE_THREONINE-PROTEIN KINASE FLS2"/>
    <property type="match status" value="1"/>
</dbReference>
<dbReference type="InterPro" id="IPR032675">
    <property type="entry name" value="LRR_dom_sf"/>
</dbReference>
<gene>
    <name evidence="3" type="ORF">BCR33DRAFT_737611</name>
</gene>
<accession>A0A1Y2CDY6</accession>
<dbReference type="SUPFAM" id="SSF52058">
    <property type="entry name" value="L domain-like"/>
    <property type="match status" value="1"/>
</dbReference>
<evidence type="ECO:0000313" key="3">
    <source>
        <dbReference type="EMBL" id="ORY45253.1"/>
    </source>
</evidence>
<proteinExistence type="predicted"/>
<dbReference type="SUPFAM" id="SSF81383">
    <property type="entry name" value="F-box domain"/>
    <property type="match status" value="1"/>
</dbReference>
<dbReference type="Gene3D" id="3.80.10.10">
    <property type="entry name" value="Ribonuclease Inhibitor"/>
    <property type="match status" value="1"/>
</dbReference>
<keyword evidence="1" id="KW-0677">Repeat</keyword>
<dbReference type="STRING" id="329046.A0A1Y2CDY6"/>
<dbReference type="Proteomes" id="UP000193642">
    <property type="component" value="Unassembled WGS sequence"/>
</dbReference>
<dbReference type="InterPro" id="IPR055414">
    <property type="entry name" value="LRR_R13L4/SHOC2-like"/>
</dbReference>